<comment type="caution">
    <text evidence="1">The sequence shown here is derived from an EMBL/GenBank/DDBJ whole genome shotgun (WGS) entry which is preliminary data.</text>
</comment>
<dbReference type="RefSeq" id="WP_194110689.1">
    <property type="nucleotide sequence ID" value="NZ_JADFFL010000002.1"/>
</dbReference>
<dbReference type="InterPro" id="IPR025412">
    <property type="entry name" value="DUF4304"/>
</dbReference>
<dbReference type="EMBL" id="JADFFL010000002">
    <property type="protein sequence ID" value="MBE9661502.1"/>
    <property type="molecule type" value="Genomic_DNA"/>
</dbReference>
<name>A0A929KVI1_9SPHI</name>
<gene>
    <name evidence="1" type="ORF">IRJ16_06365</name>
</gene>
<evidence type="ECO:0000313" key="2">
    <source>
        <dbReference type="Proteomes" id="UP000622475"/>
    </source>
</evidence>
<proteinExistence type="predicted"/>
<reference evidence="1" key="1">
    <citation type="submission" date="2020-10" db="EMBL/GenBank/DDBJ databases">
        <title>Mucilaginibacter mali sp. nov., isolated from rhizosphere soil of apple orchard.</title>
        <authorList>
            <person name="Lee J.-S."/>
            <person name="Kim H.S."/>
            <person name="Kim J.-S."/>
        </authorList>
    </citation>
    <scope>NUCLEOTIDE SEQUENCE</scope>
    <source>
        <strain evidence="1">KCTC 22746</strain>
    </source>
</reference>
<dbReference type="Proteomes" id="UP000622475">
    <property type="component" value="Unassembled WGS sequence"/>
</dbReference>
<dbReference type="AlphaFoldDB" id="A0A929KVI1"/>
<keyword evidence="2" id="KW-1185">Reference proteome</keyword>
<organism evidence="1 2">
    <name type="scientific">Mucilaginibacter myungsuensis</name>
    <dbReference type="NCBI Taxonomy" id="649104"/>
    <lineage>
        <taxon>Bacteria</taxon>
        <taxon>Pseudomonadati</taxon>
        <taxon>Bacteroidota</taxon>
        <taxon>Sphingobacteriia</taxon>
        <taxon>Sphingobacteriales</taxon>
        <taxon>Sphingobacteriaceae</taxon>
        <taxon>Mucilaginibacter</taxon>
    </lineage>
</organism>
<accession>A0A929KVI1</accession>
<dbReference type="Pfam" id="PF14137">
    <property type="entry name" value="DUF4304"/>
    <property type="match status" value="1"/>
</dbReference>
<evidence type="ECO:0000313" key="1">
    <source>
        <dbReference type="EMBL" id="MBE9661502.1"/>
    </source>
</evidence>
<sequence>MTHKEKRALMDEAIKAITIPFLRKQGFKGSFPHFRRVKTDRINLLTFQFNMYEPKFVVEIANCSSEGIYRGWGSIVLPNKCTAHDMFNRHRLGSKATGDSWFDFGKTSFFSNVYQKLAKDVIDFWTEAEDWWERDKWEQRLMKPEGDK</sequence>
<protein>
    <submittedName>
        <fullName evidence="1">DUF4304 domain-containing protein</fullName>
    </submittedName>
</protein>